<organism evidence="1 2">
    <name type="scientific">Glossina pallidipes</name>
    <name type="common">Tsetse fly</name>
    <dbReference type="NCBI Taxonomy" id="7398"/>
    <lineage>
        <taxon>Eukaryota</taxon>
        <taxon>Metazoa</taxon>
        <taxon>Ecdysozoa</taxon>
        <taxon>Arthropoda</taxon>
        <taxon>Hexapoda</taxon>
        <taxon>Insecta</taxon>
        <taxon>Pterygota</taxon>
        <taxon>Neoptera</taxon>
        <taxon>Endopterygota</taxon>
        <taxon>Diptera</taxon>
        <taxon>Brachycera</taxon>
        <taxon>Muscomorpha</taxon>
        <taxon>Hippoboscoidea</taxon>
        <taxon>Glossinidae</taxon>
        <taxon>Glossina</taxon>
    </lineage>
</organism>
<reference evidence="1" key="2">
    <citation type="submission" date="2020-05" db="UniProtKB">
        <authorList>
            <consortium name="EnsemblMetazoa"/>
        </authorList>
    </citation>
    <scope>IDENTIFICATION</scope>
    <source>
        <strain evidence="1">IAEA</strain>
    </source>
</reference>
<dbReference type="VEuPathDB" id="VectorBase:GPAI037768"/>
<dbReference type="AlphaFoldDB" id="A0A1B0A8K6"/>
<proteinExistence type="predicted"/>
<dbReference type="Proteomes" id="UP000092445">
    <property type="component" value="Unassembled WGS sequence"/>
</dbReference>
<sequence>MIYYYHICDVSRSLQFHCISLLLSNLRDLAKDFVMKDIFRPLLTLHNIQLKTIFDDGSNNIKIHCNCFQLSSRAIFSYTFLLNVKFYLGDAFLICCTVNENDFEKYVGFEIPNANALKYLETVQSNHFSKMHGVQ</sequence>
<reference evidence="2" key="1">
    <citation type="submission" date="2014-03" db="EMBL/GenBank/DDBJ databases">
        <authorList>
            <person name="Aksoy S."/>
            <person name="Warren W."/>
            <person name="Wilson R.K."/>
        </authorList>
    </citation>
    <scope>NUCLEOTIDE SEQUENCE [LARGE SCALE GENOMIC DNA]</scope>
    <source>
        <strain evidence="2">IAEA</strain>
    </source>
</reference>
<protein>
    <submittedName>
        <fullName evidence="1">Uncharacterized protein</fullName>
    </submittedName>
</protein>
<accession>A0A1B0A8K6</accession>
<name>A0A1B0A8K6_GLOPL</name>
<dbReference type="EnsemblMetazoa" id="GPAI037768-RA">
    <property type="protein sequence ID" value="GPAI037768-PA"/>
    <property type="gene ID" value="GPAI037768"/>
</dbReference>
<evidence type="ECO:0000313" key="1">
    <source>
        <dbReference type="EnsemblMetazoa" id="GPAI037768-PA"/>
    </source>
</evidence>
<evidence type="ECO:0000313" key="2">
    <source>
        <dbReference type="Proteomes" id="UP000092445"/>
    </source>
</evidence>
<keyword evidence="2" id="KW-1185">Reference proteome</keyword>